<keyword evidence="2" id="KW-1185">Reference proteome</keyword>
<evidence type="ECO:0000313" key="1">
    <source>
        <dbReference type="EMBL" id="GBG04647.1"/>
    </source>
</evidence>
<dbReference type="OrthoDB" id="2223613at2"/>
<accession>A0A2Z6TPF5</accession>
<dbReference type="AlphaFoldDB" id="A0A2Z6TPF5"/>
<protein>
    <submittedName>
        <fullName evidence="1">Uncharacterized protein</fullName>
    </submittedName>
</protein>
<evidence type="ECO:0000313" key="2">
    <source>
        <dbReference type="Proteomes" id="UP000257317"/>
    </source>
</evidence>
<name>A0A2Z6TPF5_9LACO</name>
<sequence length="116" mass="14267">MSFNYFRNLYFLYPIMEDRITTSEVKKSNYVIIKNVKNRPEQRKIIDIWHDDGFKGYKVKIFYNHDCLPVKVQLIDRETNKWKTIAKYSYPHITAKEYEKNWKEYVKEIREGDFVD</sequence>
<dbReference type="Proteomes" id="UP000257317">
    <property type="component" value="Unassembled WGS sequence"/>
</dbReference>
<reference evidence="2" key="1">
    <citation type="submission" date="2018-03" db="EMBL/GenBank/DDBJ databases">
        <title>New taxa in the Lactobacillus gasseri group.</title>
        <authorList>
            <person name="Tanizawa Y."/>
            <person name="Tohno M."/>
            <person name="Endo A."/>
            <person name="Arita M."/>
        </authorList>
    </citation>
    <scope>NUCLEOTIDE SEQUENCE [LARGE SCALE GENOMIC DNA]</scope>
    <source>
        <strain evidence="2">DSM 24759</strain>
    </source>
</reference>
<proteinExistence type="predicted"/>
<dbReference type="EMBL" id="BFBY01000003">
    <property type="protein sequence ID" value="GBG04647.1"/>
    <property type="molecule type" value="Genomic_DNA"/>
</dbReference>
<organism evidence="1 2">
    <name type="scientific">Lactobacillus rodentium</name>
    <dbReference type="NCBI Taxonomy" id="947835"/>
    <lineage>
        <taxon>Bacteria</taxon>
        <taxon>Bacillati</taxon>
        <taxon>Bacillota</taxon>
        <taxon>Bacilli</taxon>
        <taxon>Lactobacillales</taxon>
        <taxon>Lactobacillaceae</taxon>
        <taxon>Lactobacillus</taxon>
    </lineage>
</organism>
<gene>
    <name evidence="1" type="ORF">LrDSM24759_05610</name>
</gene>
<dbReference type="RefSeq" id="WP_117117990.1">
    <property type="nucleotide sequence ID" value="NZ_BFBY01000003.1"/>
</dbReference>
<comment type="caution">
    <text evidence="1">The sequence shown here is derived from an EMBL/GenBank/DDBJ whole genome shotgun (WGS) entry which is preliminary data.</text>
</comment>